<reference evidence="2 3" key="1">
    <citation type="submission" date="2019-07" db="EMBL/GenBank/DDBJ databases">
        <title>Draft genome assembly of a fouling barnacle, Amphibalanus amphitrite (Darwin, 1854): The first reference genome for Thecostraca.</title>
        <authorList>
            <person name="Kim W."/>
        </authorList>
    </citation>
    <scope>NUCLEOTIDE SEQUENCE [LARGE SCALE GENOMIC DNA]</scope>
    <source>
        <strain evidence="2">SNU_AA5</strain>
        <tissue evidence="2">Soma without cirri and trophi</tissue>
    </source>
</reference>
<evidence type="ECO:0000256" key="1">
    <source>
        <dbReference type="SAM" id="SignalP"/>
    </source>
</evidence>
<accession>A0A6A4X3S3</accession>
<protein>
    <recommendedName>
        <fullName evidence="4">Secreted protein</fullName>
    </recommendedName>
</protein>
<organism evidence="2 3">
    <name type="scientific">Amphibalanus amphitrite</name>
    <name type="common">Striped barnacle</name>
    <name type="synonym">Balanus amphitrite</name>
    <dbReference type="NCBI Taxonomy" id="1232801"/>
    <lineage>
        <taxon>Eukaryota</taxon>
        <taxon>Metazoa</taxon>
        <taxon>Ecdysozoa</taxon>
        <taxon>Arthropoda</taxon>
        <taxon>Crustacea</taxon>
        <taxon>Multicrustacea</taxon>
        <taxon>Cirripedia</taxon>
        <taxon>Thoracica</taxon>
        <taxon>Thoracicalcarea</taxon>
        <taxon>Balanomorpha</taxon>
        <taxon>Balanoidea</taxon>
        <taxon>Balanidae</taxon>
        <taxon>Amphibalaninae</taxon>
        <taxon>Amphibalanus</taxon>
    </lineage>
</organism>
<proteinExistence type="predicted"/>
<sequence length="110" mass="11934">MMIALLNASLQSFAVFCIPFVDFLVRPSVRPSVSLSLSVRPSVHPSVRPSVRSLFGPSVRSSVTGSHLPVFLSVPQSPAITSQVSSASVWRRSCSRSRRVTYRTTSAGRT</sequence>
<gene>
    <name evidence="2" type="ORF">FJT64_018378</name>
</gene>
<feature type="signal peptide" evidence="1">
    <location>
        <begin position="1"/>
        <end position="17"/>
    </location>
</feature>
<dbReference type="EMBL" id="VIIS01000295">
    <property type="protein sequence ID" value="KAF0310654.1"/>
    <property type="molecule type" value="Genomic_DNA"/>
</dbReference>
<keyword evidence="3" id="KW-1185">Reference proteome</keyword>
<dbReference type="AlphaFoldDB" id="A0A6A4X3S3"/>
<evidence type="ECO:0000313" key="3">
    <source>
        <dbReference type="Proteomes" id="UP000440578"/>
    </source>
</evidence>
<dbReference type="Proteomes" id="UP000440578">
    <property type="component" value="Unassembled WGS sequence"/>
</dbReference>
<name>A0A6A4X3S3_AMPAM</name>
<evidence type="ECO:0008006" key="4">
    <source>
        <dbReference type="Google" id="ProtNLM"/>
    </source>
</evidence>
<evidence type="ECO:0000313" key="2">
    <source>
        <dbReference type="EMBL" id="KAF0310654.1"/>
    </source>
</evidence>
<comment type="caution">
    <text evidence="2">The sequence shown here is derived from an EMBL/GenBank/DDBJ whole genome shotgun (WGS) entry which is preliminary data.</text>
</comment>
<feature type="chain" id="PRO_5025550016" description="Secreted protein" evidence="1">
    <location>
        <begin position="18"/>
        <end position="110"/>
    </location>
</feature>
<keyword evidence="1" id="KW-0732">Signal</keyword>